<dbReference type="EMBL" id="CAJOBH010247391">
    <property type="protein sequence ID" value="CAF5129198.1"/>
    <property type="molecule type" value="Genomic_DNA"/>
</dbReference>
<feature type="non-terminal residue" evidence="1">
    <location>
        <position position="1"/>
    </location>
</feature>
<accession>A0A8S3FM17</accession>
<proteinExistence type="predicted"/>
<dbReference type="Pfam" id="PF20925">
    <property type="entry name" value="Htt_bridge"/>
    <property type="match status" value="1"/>
</dbReference>
<protein>
    <submittedName>
        <fullName evidence="1">Uncharacterized protein</fullName>
    </submittedName>
</protein>
<sequence>KQFRTIVNDFRKLLIHDETDETVHRLDSFSYLTILSDYFKLLAPYYIPLLLQWTHILNILDYTQEAWWSSMLSIPTPSSLITHLSISGQLQSYCDLICRHELYVEHLISIITHHQLLFLLFEQSDTCTYVHNLFGLIHRTSVASHLFVESIYTNWDNLFKRNKLLLSL</sequence>
<comment type="caution">
    <text evidence="1">The sequence shown here is derived from an EMBL/GenBank/DDBJ whole genome shotgun (WGS) entry which is preliminary data.</text>
</comment>
<organism evidence="1 2">
    <name type="scientific">Rotaria magnacalcarata</name>
    <dbReference type="NCBI Taxonomy" id="392030"/>
    <lineage>
        <taxon>Eukaryota</taxon>
        <taxon>Metazoa</taxon>
        <taxon>Spiralia</taxon>
        <taxon>Gnathifera</taxon>
        <taxon>Rotifera</taxon>
        <taxon>Eurotatoria</taxon>
        <taxon>Bdelloidea</taxon>
        <taxon>Philodinida</taxon>
        <taxon>Philodinidae</taxon>
        <taxon>Rotaria</taxon>
    </lineage>
</organism>
<gene>
    <name evidence="1" type="ORF">BYL167_LOCUS68224</name>
</gene>
<name>A0A8S3FM17_9BILA</name>
<evidence type="ECO:0000313" key="1">
    <source>
        <dbReference type="EMBL" id="CAF5129198.1"/>
    </source>
</evidence>
<feature type="non-terminal residue" evidence="1">
    <location>
        <position position="168"/>
    </location>
</feature>
<dbReference type="InterPro" id="IPR048412">
    <property type="entry name" value="Htt_bridge"/>
</dbReference>
<dbReference type="AlphaFoldDB" id="A0A8S3FM17"/>
<dbReference type="Proteomes" id="UP000681967">
    <property type="component" value="Unassembled WGS sequence"/>
</dbReference>
<reference evidence="1" key="1">
    <citation type="submission" date="2021-02" db="EMBL/GenBank/DDBJ databases">
        <authorList>
            <person name="Nowell W R."/>
        </authorList>
    </citation>
    <scope>NUCLEOTIDE SEQUENCE</scope>
</reference>
<evidence type="ECO:0000313" key="2">
    <source>
        <dbReference type="Proteomes" id="UP000681967"/>
    </source>
</evidence>